<keyword evidence="4 16" id="KW-0349">Heme</keyword>
<dbReference type="PROSITE" id="PS51007">
    <property type="entry name" value="CYTC"/>
    <property type="match status" value="1"/>
</dbReference>
<dbReference type="InterPro" id="IPR034236">
    <property type="entry name" value="CuRO_CcO_Caa3_II"/>
</dbReference>
<keyword evidence="9 17" id="KW-1133">Transmembrane helix</keyword>
<evidence type="ECO:0000256" key="11">
    <source>
        <dbReference type="ARBA" id="ARBA00023008"/>
    </source>
</evidence>
<keyword evidence="6 17" id="KW-0812">Transmembrane</keyword>
<keyword evidence="12 17" id="KW-0472">Membrane</keyword>
<dbReference type="NCBIfam" id="TIGR02866">
    <property type="entry name" value="CoxB"/>
    <property type="match status" value="1"/>
</dbReference>
<keyword evidence="8" id="KW-0249">Electron transport</keyword>
<evidence type="ECO:0000256" key="13">
    <source>
        <dbReference type="ARBA" id="ARBA00024688"/>
    </source>
</evidence>
<keyword evidence="3" id="KW-0813">Transport</keyword>
<dbReference type="PANTHER" id="PTHR22888:SF9">
    <property type="entry name" value="CYTOCHROME C OXIDASE SUBUNIT 2"/>
    <property type="match status" value="1"/>
</dbReference>
<dbReference type="PANTHER" id="PTHR22888">
    <property type="entry name" value="CYTOCHROME C OXIDASE, SUBUNIT II"/>
    <property type="match status" value="1"/>
</dbReference>
<reference evidence="21" key="1">
    <citation type="journal article" date="2019" name="Int. J. Syst. Evol. Microbiol.">
        <title>The Global Catalogue of Microorganisms (GCM) 10K type strain sequencing project: providing services to taxonomists for standard genome sequencing and annotation.</title>
        <authorList>
            <consortium name="The Broad Institute Genomics Platform"/>
            <consortium name="The Broad Institute Genome Sequencing Center for Infectious Disease"/>
            <person name="Wu L."/>
            <person name="Ma J."/>
        </authorList>
    </citation>
    <scope>NUCLEOTIDE SEQUENCE [LARGE SCALE GENOMIC DNA]</scope>
    <source>
        <strain evidence="21">DFY28</strain>
    </source>
</reference>
<evidence type="ECO:0000256" key="12">
    <source>
        <dbReference type="ARBA" id="ARBA00023136"/>
    </source>
</evidence>
<evidence type="ECO:0000313" key="20">
    <source>
        <dbReference type="EMBL" id="MFD1784511.1"/>
    </source>
</evidence>
<gene>
    <name evidence="20" type="primary">coxB</name>
    <name evidence="20" type="ORF">ACFSC0_13980</name>
</gene>
<evidence type="ECO:0000256" key="7">
    <source>
        <dbReference type="ARBA" id="ARBA00022723"/>
    </source>
</evidence>
<feature type="domain" description="Cytochrome c" evidence="19">
    <location>
        <begin position="234"/>
        <end position="326"/>
    </location>
</feature>
<evidence type="ECO:0000256" key="8">
    <source>
        <dbReference type="ARBA" id="ARBA00022982"/>
    </source>
</evidence>
<feature type="transmembrane region" description="Helical" evidence="17">
    <location>
        <begin position="38"/>
        <end position="61"/>
    </location>
</feature>
<keyword evidence="10 16" id="KW-0408">Iron</keyword>
<dbReference type="InterPro" id="IPR002429">
    <property type="entry name" value="CcO_II-like_C"/>
</dbReference>
<dbReference type="InterPro" id="IPR009056">
    <property type="entry name" value="Cyt_c-like_dom"/>
</dbReference>
<dbReference type="RefSeq" id="WP_377283542.1">
    <property type="nucleotide sequence ID" value="NZ_JBHRSI010000009.1"/>
</dbReference>
<keyword evidence="7 16" id="KW-0479">Metal-binding</keyword>
<accession>A0ABW4N3I6</accession>
<evidence type="ECO:0000256" key="17">
    <source>
        <dbReference type="SAM" id="Phobius"/>
    </source>
</evidence>
<evidence type="ECO:0000259" key="18">
    <source>
        <dbReference type="PROSITE" id="PS50857"/>
    </source>
</evidence>
<dbReference type="Gene3D" id="2.60.40.420">
    <property type="entry name" value="Cupredoxins - blue copper proteins"/>
    <property type="match status" value="1"/>
</dbReference>
<evidence type="ECO:0000256" key="15">
    <source>
        <dbReference type="ARBA" id="ARBA00047816"/>
    </source>
</evidence>
<keyword evidence="11" id="KW-0186">Copper</keyword>
<keyword evidence="21" id="KW-1185">Reference proteome</keyword>
<comment type="subcellular location">
    <subcellularLocation>
        <location evidence="1">Membrane</location>
        <topology evidence="1">Multi-pass membrane protein</topology>
    </subcellularLocation>
</comment>
<evidence type="ECO:0000313" key="21">
    <source>
        <dbReference type="Proteomes" id="UP001597237"/>
    </source>
</evidence>
<evidence type="ECO:0000256" key="4">
    <source>
        <dbReference type="ARBA" id="ARBA00022617"/>
    </source>
</evidence>
<dbReference type="InterPro" id="IPR045187">
    <property type="entry name" value="CcO_II"/>
</dbReference>
<organism evidence="20 21">
    <name type="scientific">Phenylobacterium terrae</name>
    <dbReference type="NCBI Taxonomy" id="2665495"/>
    <lineage>
        <taxon>Bacteria</taxon>
        <taxon>Pseudomonadati</taxon>
        <taxon>Pseudomonadota</taxon>
        <taxon>Alphaproteobacteria</taxon>
        <taxon>Caulobacterales</taxon>
        <taxon>Caulobacteraceae</taxon>
        <taxon>Phenylobacterium</taxon>
    </lineage>
</organism>
<feature type="domain" description="Cytochrome oxidase subunit II copper A binding" evidence="18">
    <location>
        <begin position="107"/>
        <end position="223"/>
    </location>
</feature>
<dbReference type="SUPFAM" id="SSF46626">
    <property type="entry name" value="Cytochrome c"/>
    <property type="match status" value="1"/>
</dbReference>
<proteinExistence type="inferred from homology"/>
<name>A0ABW4N3I6_9CAUL</name>
<evidence type="ECO:0000259" key="19">
    <source>
        <dbReference type="PROSITE" id="PS51007"/>
    </source>
</evidence>
<dbReference type="InterPro" id="IPR008972">
    <property type="entry name" value="Cupredoxin"/>
</dbReference>
<comment type="caution">
    <text evidence="20">The sequence shown here is derived from an EMBL/GenBank/DDBJ whole genome shotgun (WGS) entry which is preliminary data.</text>
</comment>
<dbReference type="SUPFAM" id="SSF49503">
    <property type="entry name" value="Cupredoxins"/>
    <property type="match status" value="1"/>
</dbReference>
<evidence type="ECO:0000256" key="3">
    <source>
        <dbReference type="ARBA" id="ARBA00022448"/>
    </source>
</evidence>
<dbReference type="InterPro" id="IPR014222">
    <property type="entry name" value="Cyt_c_oxidase_su2"/>
</dbReference>
<sequence>MSPPTSTRSTLAEALRGWPPPPLDPAGPHSGVVATLSWVLFGMFLAVLLVVAAALVIALFGKPEWRARVARERVIWIGGLAFPIVVLTALLVWSLTMTRDLTAPPAAGEMRVRVTGEMWWWRVAYLDGAGQAAILDANELHIPVGRPVTLELEAADVIHSFWVPRLAGKLDMIPGRRNVMRIQADAPGVYAGQCAEYCGGPHALMGFVVVAHAPADFERWRAERLAPPPPPPDAFAARGAEVFAANGCGACHRVRGTTANGLAGPDLSYVGSRRSLGAGILPNNQGTLAGWIADSQAIKPGNRMPPYKVLTGEDLRAVAAWLGSRK</sequence>
<evidence type="ECO:0000256" key="9">
    <source>
        <dbReference type="ARBA" id="ARBA00022989"/>
    </source>
</evidence>
<dbReference type="Pfam" id="PF00034">
    <property type="entry name" value="Cytochrom_C"/>
    <property type="match status" value="1"/>
</dbReference>
<dbReference type="InterPro" id="IPR036909">
    <property type="entry name" value="Cyt_c-like_dom_sf"/>
</dbReference>
<evidence type="ECO:0000256" key="2">
    <source>
        <dbReference type="ARBA" id="ARBA00007866"/>
    </source>
</evidence>
<comment type="function">
    <text evidence="13">Subunits I and II form the functional core of the enzyme complex. Electrons originating in cytochrome c are transferred via heme a and Cu(A) to the binuclear center formed by heme a3 and Cu(B).</text>
</comment>
<dbReference type="InterPro" id="IPR001505">
    <property type="entry name" value="Copper_CuA"/>
</dbReference>
<evidence type="ECO:0000256" key="10">
    <source>
        <dbReference type="ARBA" id="ARBA00023004"/>
    </source>
</evidence>
<dbReference type="CDD" id="cd04213">
    <property type="entry name" value="CuRO_CcO_Caa3_II"/>
    <property type="match status" value="1"/>
</dbReference>
<evidence type="ECO:0000256" key="6">
    <source>
        <dbReference type="ARBA" id="ARBA00022692"/>
    </source>
</evidence>
<evidence type="ECO:0000256" key="5">
    <source>
        <dbReference type="ARBA" id="ARBA00022660"/>
    </source>
</evidence>
<dbReference type="EMBL" id="JBHUEY010000001">
    <property type="protein sequence ID" value="MFD1784511.1"/>
    <property type="molecule type" value="Genomic_DNA"/>
</dbReference>
<dbReference type="PROSITE" id="PS00078">
    <property type="entry name" value="COX2"/>
    <property type="match status" value="1"/>
</dbReference>
<feature type="transmembrane region" description="Helical" evidence="17">
    <location>
        <begin position="73"/>
        <end position="95"/>
    </location>
</feature>
<comment type="catalytic activity">
    <reaction evidence="15">
        <text>4 Fe(II)-[cytochrome c] + O2 + 8 H(+)(in) = 4 Fe(III)-[cytochrome c] + 2 H2O + 4 H(+)(out)</text>
        <dbReference type="Rhea" id="RHEA:11436"/>
        <dbReference type="Rhea" id="RHEA-COMP:10350"/>
        <dbReference type="Rhea" id="RHEA-COMP:14399"/>
        <dbReference type="ChEBI" id="CHEBI:15377"/>
        <dbReference type="ChEBI" id="CHEBI:15378"/>
        <dbReference type="ChEBI" id="CHEBI:15379"/>
        <dbReference type="ChEBI" id="CHEBI:29033"/>
        <dbReference type="ChEBI" id="CHEBI:29034"/>
        <dbReference type="EC" id="7.1.1.9"/>
    </reaction>
</comment>
<comment type="similarity">
    <text evidence="2">Belongs to the cytochrome c oxidase subunit 2 family.</text>
</comment>
<dbReference type="Pfam" id="PF00116">
    <property type="entry name" value="COX2"/>
    <property type="match status" value="1"/>
</dbReference>
<evidence type="ECO:0000256" key="14">
    <source>
        <dbReference type="ARBA" id="ARBA00031399"/>
    </source>
</evidence>
<dbReference type="PROSITE" id="PS50857">
    <property type="entry name" value="COX2_CUA"/>
    <property type="match status" value="1"/>
</dbReference>
<protein>
    <recommendedName>
        <fullName evidence="14">Cytochrome aa3 subunit 2</fullName>
    </recommendedName>
</protein>
<keyword evidence="5" id="KW-0679">Respiratory chain</keyword>
<evidence type="ECO:0000256" key="16">
    <source>
        <dbReference type="PROSITE-ProRule" id="PRU00433"/>
    </source>
</evidence>
<evidence type="ECO:0000256" key="1">
    <source>
        <dbReference type="ARBA" id="ARBA00004141"/>
    </source>
</evidence>
<dbReference type="Proteomes" id="UP001597237">
    <property type="component" value="Unassembled WGS sequence"/>
</dbReference>